<gene>
    <name evidence="2" type="ordered locus">VIBHAR_05154</name>
</gene>
<dbReference type="AlphaFoldDB" id="A7N2I0"/>
<dbReference type="PATRIC" id="fig|338187.36.peg.4040"/>
<sequence>MNRPFNSKSGKDGSRREKSNKQSIQNKFEYGMIF</sequence>
<dbReference type="KEGG" id="vha:VIBHAR_05154"/>
<dbReference type="EMBL" id="CP000790">
    <property type="protein sequence ID" value="ABU73060.1"/>
    <property type="molecule type" value="Genomic_DNA"/>
</dbReference>
<proteinExistence type="predicted"/>
<evidence type="ECO:0000313" key="3">
    <source>
        <dbReference type="Proteomes" id="UP000008152"/>
    </source>
</evidence>
<feature type="region of interest" description="Disordered" evidence="1">
    <location>
        <begin position="1"/>
        <end position="34"/>
    </location>
</feature>
<accession>A7N2I0</accession>
<dbReference type="Proteomes" id="UP000008152">
    <property type="component" value="Chromosome II"/>
</dbReference>
<reference evidence="2 3" key="1">
    <citation type="submission" date="2007-08" db="EMBL/GenBank/DDBJ databases">
        <authorList>
            <consortium name="The Vibrio harveyi Genome Sequencing Project"/>
            <person name="Bassler B."/>
            <person name="Clifton S.W."/>
            <person name="Fulton L."/>
            <person name="Delehaunty K."/>
            <person name="Fronick C."/>
            <person name="Harrison M."/>
            <person name="Markivic C."/>
            <person name="Fulton R."/>
            <person name="Tin-Wollam A.-M."/>
            <person name="Shah N."/>
            <person name="Pepin K."/>
            <person name="Nash W."/>
            <person name="Thiruvilangam P."/>
            <person name="Bhonagiri V."/>
            <person name="Waters C."/>
            <person name="Tu K.C."/>
            <person name="Irgon J."/>
            <person name="Wilson R.K."/>
        </authorList>
    </citation>
    <scope>NUCLEOTIDE SEQUENCE [LARGE SCALE GENOMIC DNA]</scope>
    <source>
        <strain evidence="3">ATCC BAA-1116 / BB120</strain>
    </source>
</reference>
<name>A7N2I0_VIBC1</name>
<protein>
    <submittedName>
        <fullName evidence="2">Uncharacterized protein</fullName>
    </submittedName>
</protein>
<organism evidence="2 3">
    <name type="scientific">Vibrio campbellii (strain ATCC BAA-1116)</name>
    <dbReference type="NCBI Taxonomy" id="2902295"/>
    <lineage>
        <taxon>Bacteria</taxon>
        <taxon>Pseudomonadati</taxon>
        <taxon>Pseudomonadota</taxon>
        <taxon>Gammaproteobacteria</taxon>
        <taxon>Vibrionales</taxon>
        <taxon>Vibrionaceae</taxon>
        <taxon>Vibrio</taxon>
    </lineage>
</organism>
<evidence type="ECO:0000256" key="1">
    <source>
        <dbReference type="SAM" id="MobiDB-lite"/>
    </source>
</evidence>
<feature type="compositionally biased region" description="Basic and acidic residues" evidence="1">
    <location>
        <begin position="9"/>
        <end position="20"/>
    </location>
</feature>
<evidence type="ECO:0000313" key="2">
    <source>
        <dbReference type="EMBL" id="ABU73060.1"/>
    </source>
</evidence>